<evidence type="ECO:0000259" key="11">
    <source>
        <dbReference type="Pfam" id="PF23598"/>
    </source>
</evidence>
<keyword evidence="2" id="KW-0433">Leucine-rich repeat</keyword>
<keyword evidence="4" id="KW-0547">Nucleotide-binding</keyword>
<dbReference type="EnsemblPlants" id="OB08G15350.1">
    <property type="protein sequence ID" value="OB08G15350.1"/>
    <property type="gene ID" value="OB08G15350"/>
</dbReference>
<dbReference type="FunFam" id="1.10.10.10:FF:000322">
    <property type="entry name" value="Probable disease resistance protein At1g63360"/>
    <property type="match status" value="1"/>
</dbReference>
<dbReference type="Gene3D" id="3.40.50.300">
    <property type="entry name" value="P-loop containing nucleotide triphosphate hydrolases"/>
    <property type="match status" value="1"/>
</dbReference>
<name>J3MR06_ORYBR</name>
<dbReference type="InterPro" id="IPR002182">
    <property type="entry name" value="NB-ARC"/>
</dbReference>
<feature type="domain" description="Disease resistance protein winged helix" evidence="10">
    <location>
        <begin position="455"/>
        <end position="523"/>
    </location>
</feature>
<dbReference type="SUPFAM" id="SSF52540">
    <property type="entry name" value="P-loop containing nucleoside triphosphate hydrolases"/>
    <property type="match status" value="1"/>
</dbReference>
<feature type="domain" description="Disease resistance R13L4/SHOC-2-like LRR" evidence="11">
    <location>
        <begin position="606"/>
        <end position="871"/>
    </location>
</feature>
<dbReference type="OMA" id="KILTVCM"/>
<sequence>MTEGVVKVAVDKLEDMAAKELKLQTEVGKKVLELRHELDWLRTFLRDADRKRRPAAGAAADDLIEVWVRQTRELAHDAEDLLDEFVHRGELHCHGCFDLPSFLRWLRHSAAGIFARHAIFDEIKDINERIGKMKEQREKCNLEKLPCASKPHRKQYTDWSSLTELETENNMVEMDHSGEVKDLVLNTTCERTVITLTGKSGIGKTTLASYLYRRSGIRRRFDCTVWVHVPRKFRFADPLADVVCQAKASSGAGDDGDGVVDCYGRRQLQDAARRGGVEAEARLKAELAGALRGRRELKKLDSDRAARLFCQRMYGRKVPKNKQEQLQSLVESMTRGAALPLNVVMLAGLLRSKKEDEWEGVISSLDDTLAAGGATPSEQTPQLVPDDILPTGDGETSTTPEQVLGEQQEAKKKKKQAVPGRLLKPTSTEKILTVCMDDLPSHLKSCFLYLAGFTAQTPIDADKLLRLWVAEGFLQAKSGETTEERGAECLKELISRCLVQLVETDFAGKVTAISVHQAVLDFVQAEARDTNFFHVHSTAAGLSHGAARRIALRNTYDSDLSVVVETPKLHTLLCDIPERAAAAGSPAVWQRAMEFVHGRAPTFSVHGSRFLRVMDIKGVRLPHGETLPDEIGWLIHLRYLGVSHAAVRRLPSSITKLRNLQTLDVSHTAVDALPWRFWHIPTLRHVLAGRLAAGSAPDERDVLFDLQTLHGVPWGRWARSGGAIEKMTSLRSLMAWNVGAPAAALRSALAELECLRSLELEATHGGELPLHDLLAMLGLRQLQYLTLRGKVSKIPETTPLQGRRDHHYLLPNLARLELHGSACEQSLIYLLAALPNLADLVLEEGSYDAAAMSIPAGGFPKLNKLQLTSLDKLTKCTVAPEDDDGSKGDTLPQLHHVTVFHCKRLNRFPAKLPKLALFNVHESEELKKFMDAEAEVNEKIHVVNGKMANRRRMWQICREPEIVDLCDGSPDDNDYDAEMELEVDSEEESRKMNADDIDYDAKSELEVNNEEEGVKLDADVDTDYIPDFQGMMVHQMMMKRLMR</sequence>
<dbReference type="PANTHER" id="PTHR23155:SF1052">
    <property type="entry name" value="DISEASE RESISTANCE PROTEIN RPM1"/>
    <property type="match status" value="1"/>
</dbReference>
<dbReference type="InterPro" id="IPR032675">
    <property type="entry name" value="LRR_dom_sf"/>
</dbReference>
<dbReference type="eggNOG" id="KOG4658">
    <property type="taxonomic scope" value="Eukaryota"/>
</dbReference>
<dbReference type="Gene3D" id="1.20.5.4130">
    <property type="match status" value="1"/>
</dbReference>
<dbReference type="InterPro" id="IPR027417">
    <property type="entry name" value="P-loop_NTPase"/>
</dbReference>
<dbReference type="Proteomes" id="UP000006038">
    <property type="component" value="Chromosome 8"/>
</dbReference>
<evidence type="ECO:0008006" key="14">
    <source>
        <dbReference type="Google" id="ProtNLM"/>
    </source>
</evidence>
<evidence type="ECO:0000256" key="1">
    <source>
        <dbReference type="ARBA" id="ARBA00008894"/>
    </source>
</evidence>
<dbReference type="InterPro" id="IPR058922">
    <property type="entry name" value="WHD_DRP"/>
</dbReference>
<dbReference type="Pfam" id="PF23598">
    <property type="entry name" value="LRR_14"/>
    <property type="match status" value="1"/>
</dbReference>
<dbReference type="Gene3D" id="1.10.10.10">
    <property type="entry name" value="Winged helix-like DNA-binding domain superfamily/Winged helix DNA-binding domain"/>
    <property type="match status" value="1"/>
</dbReference>
<evidence type="ECO:0000256" key="5">
    <source>
        <dbReference type="ARBA" id="ARBA00022821"/>
    </source>
</evidence>
<dbReference type="HOGENOM" id="CLU_000837_25_4_1"/>
<dbReference type="InterPro" id="IPR038005">
    <property type="entry name" value="RX-like_CC"/>
</dbReference>
<dbReference type="STRING" id="4533.J3MR06"/>
<keyword evidence="13" id="KW-1185">Reference proteome</keyword>
<dbReference type="Pfam" id="PF00931">
    <property type="entry name" value="NB-ARC"/>
    <property type="match status" value="1"/>
</dbReference>
<evidence type="ECO:0000313" key="12">
    <source>
        <dbReference type="EnsemblPlants" id="OB08G15350.1"/>
    </source>
</evidence>
<evidence type="ECO:0000256" key="2">
    <source>
        <dbReference type="ARBA" id="ARBA00022614"/>
    </source>
</evidence>
<dbReference type="PRINTS" id="PR00364">
    <property type="entry name" value="DISEASERSIST"/>
</dbReference>
<dbReference type="AlphaFoldDB" id="J3MR06"/>
<organism evidence="12">
    <name type="scientific">Oryza brachyantha</name>
    <name type="common">malo sina</name>
    <dbReference type="NCBI Taxonomy" id="4533"/>
    <lineage>
        <taxon>Eukaryota</taxon>
        <taxon>Viridiplantae</taxon>
        <taxon>Streptophyta</taxon>
        <taxon>Embryophyta</taxon>
        <taxon>Tracheophyta</taxon>
        <taxon>Spermatophyta</taxon>
        <taxon>Magnoliopsida</taxon>
        <taxon>Liliopsida</taxon>
        <taxon>Poales</taxon>
        <taxon>Poaceae</taxon>
        <taxon>BOP clade</taxon>
        <taxon>Oryzoideae</taxon>
        <taxon>Oryzeae</taxon>
        <taxon>Oryzinae</taxon>
        <taxon>Oryza</taxon>
    </lineage>
</organism>
<dbReference type="InterPro" id="IPR036388">
    <property type="entry name" value="WH-like_DNA-bd_sf"/>
</dbReference>
<dbReference type="CDD" id="cd14798">
    <property type="entry name" value="RX-CC_like"/>
    <property type="match status" value="1"/>
</dbReference>
<dbReference type="InterPro" id="IPR041118">
    <property type="entry name" value="Rx_N"/>
</dbReference>
<evidence type="ECO:0000256" key="3">
    <source>
        <dbReference type="ARBA" id="ARBA00022737"/>
    </source>
</evidence>
<dbReference type="Gramene" id="OB08G15350.1">
    <property type="protein sequence ID" value="OB08G15350.1"/>
    <property type="gene ID" value="OB08G15350"/>
</dbReference>
<evidence type="ECO:0000256" key="6">
    <source>
        <dbReference type="ARBA" id="ARBA00023054"/>
    </source>
</evidence>
<keyword evidence="6" id="KW-0175">Coiled coil</keyword>
<dbReference type="PANTHER" id="PTHR23155">
    <property type="entry name" value="DISEASE RESISTANCE PROTEIN RP"/>
    <property type="match status" value="1"/>
</dbReference>
<feature type="domain" description="Disease resistance N-terminal" evidence="9">
    <location>
        <begin position="5"/>
        <end position="93"/>
    </location>
</feature>
<keyword evidence="5" id="KW-0611">Plant defense</keyword>
<dbReference type="Gene3D" id="3.80.10.10">
    <property type="entry name" value="Ribonuclease Inhibitor"/>
    <property type="match status" value="1"/>
</dbReference>
<dbReference type="GO" id="GO:0042742">
    <property type="term" value="P:defense response to bacterium"/>
    <property type="evidence" value="ECO:0007669"/>
    <property type="project" value="UniProtKB-ARBA"/>
</dbReference>
<dbReference type="InterPro" id="IPR055414">
    <property type="entry name" value="LRR_R13L4/SHOC2-like"/>
</dbReference>
<evidence type="ECO:0000259" key="8">
    <source>
        <dbReference type="Pfam" id="PF00931"/>
    </source>
</evidence>
<dbReference type="GO" id="GO:0009626">
    <property type="term" value="P:plant-type hypersensitive response"/>
    <property type="evidence" value="ECO:0007669"/>
    <property type="project" value="UniProtKB-ARBA"/>
</dbReference>
<dbReference type="GO" id="GO:0002758">
    <property type="term" value="P:innate immune response-activating signaling pathway"/>
    <property type="evidence" value="ECO:0007669"/>
    <property type="project" value="UniProtKB-ARBA"/>
</dbReference>
<accession>J3MR06</accession>
<evidence type="ECO:0000259" key="10">
    <source>
        <dbReference type="Pfam" id="PF23559"/>
    </source>
</evidence>
<dbReference type="InterPro" id="IPR044974">
    <property type="entry name" value="Disease_R_plants"/>
</dbReference>
<comment type="similarity">
    <text evidence="1">Belongs to the disease resistance NB-LRR family.</text>
</comment>
<dbReference type="Pfam" id="PF18052">
    <property type="entry name" value="Rx_N"/>
    <property type="match status" value="1"/>
</dbReference>
<feature type="region of interest" description="Disordered" evidence="7">
    <location>
        <begin position="369"/>
        <end position="419"/>
    </location>
</feature>
<dbReference type="GO" id="GO:0043531">
    <property type="term" value="F:ADP binding"/>
    <property type="evidence" value="ECO:0007669"/>
    <property type="project" value="InterPro"/>
</dbReference>
<reference evidence="12" key="2">
    <citation type="submission" date="2013-04" db="UniProtKB">
        <authorList>
            <consortium name="EnsemblPlants"/>
        </authorList>
    </citation>
    <scope>IDENTIFICATION</scope>
</reference>
<evidence type="ECO:0000256" key="4">
    <source>
        <dbReference type="ARBA" id="ARBA00022741"/>
    </source>
</evidence>
<keyword evidence="3" id="KW-0677">Repeat</keyword>
<dbReference type="SUPFAM" id="SSF52058">
    <property type="entry name" value="L domain-like"/>
    <property type="match status" value="1"/>
</dbReference>
<feature type="domain" description="NB-ARC" evidence="8">
    <location>
        <begin position="185"/>
        <end position="241"/>
    </location>
</feature>
<evidence type="ECO:0000313" key="13">
    <source>
        <dbReference type="Proteomes" id="UP000006038"/>
    </source>
</evidence>
<evidence type="ECO:0000256" key="7">
    <source>
        <dbReference type="SAM" id="MobiDB-lite"/>
    </source>
</evidence>
<proteinExistence type="inferred from homology"/>
<evidence type="ECO:0000259" key="9">
    <source>
        <dbReference type="Pfam" id="PF18052"/>
    </source>
</evidence>
<dbReference type="Pfam" id="PF23559">
    <property type="entry name" value="WHD_DRP"/>
    <property type="match status" value="1"/>
</dbReference>
<protein>
    <recommendedName>
        <fullName evidence="14">NB-ARC domain-containing protein</fullName>
    </recommendedName>
</protein>
<reference evidence="12" key="1">
    <citation type="journal article" date="2013" name="Nat. Commun.">
        <title>Whole-genome sequencing of Oryza brachyantha reveals mechanisms underlying Oryza genome evolution.</title>
        <authorList>
            <person name="Chen J."/>
            <person name="Huang Q."/>
            <person name="Gao D."/>
            <person name="Wang J."/>
            <person name="Lang Y."/>
            <person name="Liu T."/>
            <person name="Li B."/>
            <person name="Bai Z."/>
            <person name="Luis Goicoechea J."/>
            <person name="Liang C."/>
            <person name="Chen C."/>
            <person name="Zhang W."/>
            <person name="Sun S."/>
            <person name="Liao Y."/>
            <person name="Zhang X."/>
            <person name="Yang L."/>
            <person name="Song C."/>
            <person name="Wang M."/>
            <person name="Shi J."/>
            <person name="Liu G."/>
            <person name="Liu J."/>
            <person name="Zhou H."/>
            <person name="Zhou W."/>
            <person name="Yu Q."/>
            <person name="An N."/>
            <person name="Chen Y."/>
            <person name="Cai Q."/>
            <person name="Wang B."/>
            <person name="Liu B."/>
            <person name="Min J."/>
            <person name="Huang Y."/>
            <person name="Wu H."/>
            <person name="Li Z."/>
            <person name="Zhang Y."/>
            <person name="Yin Y."/>
            <person name="Song W."/>
            <person name="Jiang J."/>
            <person name="Jackson S.A."/>
            <person name="Wing R.A."/>
            <person name="Wang J."/>
            <person name="Chen M."/>
        </authorList>
    </citation>
    <scope>NUCLEOTIDE SEQUENCE [LARGE SCALE GENOMIC DNA]</scope>
    <source>
        <strain evidence="12">cv. IRGC 101232</strain>
    </source>
</reference>